<dbReference type="InterPro" id="IPR046733">
    <property type="entry name" value="DUF6625"/>
</dbReference>
<sequence length="715" mass="78899">MSYDSGRVCSTWRHTPHERLTHQTPRRGPGRGNNRKRPPISTSPHLAEEEDDIEAQAPPPTTSPAPRPRGGRCRQCLGWGVGKLMWLLVLLSLGLNLAQLLTWNELETHKEWVRRTATAVRRRASHVGAALMAGVSEPLDVDDLGDTGAPRDDALPFDDELVHQRRGGARLRQPPPPPQQQRTGGQPQGRQAAPASTGVTWPKPQSTQPPNQPPPPQQARQRAASTVVSLGAPDASAAAEGPAAASEALLARRREAVGEVHPRLRLALTLPWVGSTFPSWFPYFLASTNRSSYLVDWLIFHEEARLPPAGEVPPNVLFFDLGRGGLGSLFGLKLASALGATNKLTRYMNLFRAAFRDFAYIITEYKPTHGTVFADYLAGYSHWSYTDSDVLVGDLPLHLSLEELTEYDVVTYHFGDAFRLYLRGQFSAGLLDELEAKHMLVKRLAAEGKHGRTRFLSAEGCYSHAVASASGIRLKFAAKAFADWSDDREFYLVDGAVRRCPQPTQTWLPPGEAPPLDLSNPWADEVGEAACEPLAPAAAPLSDALPALQRTQGAPVALAIHANCSRWIEERYRLCANMSEDEAAVGYEVTLRDGAWSARRVVAAAPRGGPAGYLEAAFLHLQRWKAQLGRLRYGDAALPRIRGRRLFKLSLRGFEPIDVEYDRARGASLVTYRPYRPEPASADAAPLLHRDVAELTDEEWRALEERRRTARTPPR</sequence>
<keyword evidence="3" id="KW-1185">Reference proteome</keyword>
<dbReference type="HOGENOM" id="CLU_386598_0_0_1"/>
<evidence type="ECO:0000313" key="2">
    <source>
        <dbReference type="EnsemblProtists" id="EOD17380"/>
    </source>
</evidence>
<feature type="compositionally biased region" description="Pro residues" evidence="1">
    <location>
        <begin position="57"/>
        <end position="67"/>
    </location>
</feature>
<feature type="compositionally biased region" description="Low complexity" evidence="1">
    <location>
        <begin position="180"/>
        <end position="195"/>
    </location>
</feature>
<dbReference type="PANTHER" id="PTHR48125:SF10">
    <property type="entry name" value="OS12G0136300 PROTEIN"/>
    <property type="match status" value="1"/>
</dbReference>
<protein>
    <submittedName>
        <fullName evidence="2">Uncharacterized protein</fullName>
    </submittedName>
</protein>
<dbReference type="GeneID" id="17263530"/>
<reference evidence="3" key="1">
    <citation type="journal article" date="2013" name="Nature">
        <title>Pan genome of the phytoplankton Emiliania underpins its global distribution.</title>
        <authorList>
            <person name="Read B.A."/>
            <person name="Kegel J."/>
            <person name="Klute M.J."/>
            <person name="Kuo A."/>
            <person name="Lefebvre S.C."/>
            <person name="Maumus F."/>
            <person name="Mayer C."/>
            <person name="Miller J."/>
            <person name="Monier A."/>
            <person name="Salamov A."/>
            <person name="Young J."/>
            <person name="Aguilar M."/>
            <person name="Claverie J.M."/>
            <person name="Frickenhaus S."/>
            <person name="Gonzalez K."/>
            <person name="Herman E.K."/>
            <person name="Lin Y.C."/>
            <person name="Napier J."/>
            <person name="Ogata H."/>
            <person name="Sarno A.F."/>
            <person name="Shmutz J."/>
            <person name="Schroeder D."/>
            <person name="de Vargas C."/>
            <person name="Verret F."/>
            <person name="von Dassow P."/>
            <person name="Valentin K."/>
            <person name="Van de Peer Y."/>
            <person name="Wheeler G."/>
            <person name="Dacks J.B."/>
            <person name="Delwiche C.F."/>
            <person name="Dyhrman S.T."/>
            <person name="Glockner G."/>
            <person name="John U."/>
            <person name="Richards T."/>
            <person name="Worden A.Z."/>
            <person name="Zhang X."/>
            <person name="Grigoriev I.V."/>
            <person name="Allen A.E."/>
            <person name="Bidle K."/>
            <person name="Borodovsky M."/>
            <person name="Bowler C."/>
            <person name="Brownlee C."/>
            <person name="Cock J.M."/>
            <person name="Elias M."/>
            <person name="Gladyshev V.N."/>
            <person name="Groth M."/>
            <person name="Guda C."/>
            <person name="Hadaegh A."/>
            <person name="Iglesias-Rodriguez M.D."/>
            <person name="Jenkins J."/>
            <person name="Jones B.M."/>
            <person name="Lawson T."/>
            <person name="Leese F."/>
            <person name="Lindquist E."/>
            <person name="Lobanov A."/>
            <person name="Lomsadze A."/>
            <person name="Malik S.B."/>
            <person name="Marsh M.E."/>
            <person name="Mackinder L."/>
            <person name="Mock T."/>
            <person name="Mueller-Roeber B."/>
            <person name="Pagarete A."/>
            <person name="Parker M."/>
            <person name="Probert I."/>
            <person name="Quesneville H."/>
            <person name="Raines C."/>
            <person name="Rensing S.A."/>
            <person name="Riano-Pachon D.M."/>
            <person name="Richier S."/>
            <person name="Rokitta S."/>
            <person name="Shiraiwa Y."/>
            <person name="Soanes D.M."/>
            <person name="van der Giezen M."/>
            <person name="Wahlund T.M."/>
            <person name="Williams B."/>
            <person name="Wilson W."/>
            <person name="Wolfe G."/>
            <person name="Wurch L.L."/>
        </authorList>
    </citation>
    <scope>NUCLEOTIDE SEQUENCE</scope>
</reference>
<evidence type="ECO:0000256" key="1">
    <source>
        <dbReference type="SAM" id="MobiDB-lite"/>
    </source>
</evidence>
<dbReference type="Proteomes" id="UP000013827">
    <property type="component" value="Unassembled WGS sequence"/>
</dbReference>
<feature type="region of interest" description="Disordered" evidence="1">
    <location>
        <begin position="1"/>
        <end position="71"/>
    </location>
</feature>
<feature type="compositionally biased region" description="Low complexity" evidence="1">
    <location>
        <begin position="229"/>
        <end position="241"/>
    </location>
</feature>
<dbReference type="KEGG" id="ehx:EMIHUDRAFT_464205"/>
<dbReference type="PaxDb" id="2903-EOD17380"/>
<accession>A0A0D3J1J5</accession>
<dbReference type="AlphaFoldDB" id="A0A0D3J1J5"/>
<dbReference type="PANTHER" id="PTHR48125">
    <property type="entry name" value="LP07818P1"/>
    <property type="match status" value="1"/>
</dbReference>
<dbReference type="eggNOG" id="ENOG502S1KX">
    <property type="taxonomic scope" value="Eukaryota"/>
</dbReference>
<reference evidence="2" key="2">
    <citation type="submission" date="2024-10" db="UniProtKB">
        <authorList>
            <consortium name="EnsemblProtists"/>
        </authorList>
    </citation>
    <scope>IDENTIFICATION</scope>
</reference>
<dbReference type="EnsemblProtists" id="EOD17380">
    <property type="protein sequence ID" value="EOD17380"/>
    <property type="gene ID" value="EMIHUDRAFT_464205"/>
</dbReference>
<proteinExistence type="predicted"/>
<name>A0A0D3J1J5_EMIH1</name>
<evidence type="ECO:0000313" key="3">
    <source>
        <dbReference type="Proteomes" id="UP000013827"/>
    </source>
</evidence>
<feature type="region of interest" description="Disordered" evidence="1">
    <location>
        <begin position="165"/>
        <end position="241"/>
    </location>
</feature>
<dbReference type="RefSeq" id="XP_005769809.1">
    <property type="nucleotide sequence ID" value="XM_005769752.1"/>
</dbReference>
<dbReference type="Pfam" id="PF20330">
    <property type="entry name" value="DUF6625"/>
    <property type="match status" value="1"/>
</dbReference>
<organism evidence="2 3">
    <name type="scientific">Emiliania huxleyi (strain CCMP1516)</name>
    <dbReference type="NCBI Taxonomy" id="280463"/>
    <lineage>
        <taxon>Eukaryota</taxon>
        <taxon>Haptista</taxon>
        <taxon>Haptophyta</taxon>
        <taxon>Prymnesiophyceae</taxon>
        <taxon>Isochrysidales</taxon>
        <taxon>Noelaerhabdaceae</taxon>
        <taxon>Emiliania</taxon>
    </lineage>
</organism>
<feature type="compositionally biased region" description="Basic residues" evidence="1">
    <location>
        <begin position="24"/>
        <end position="38"/>
    </location>
</feature>